<dbReference type="PROSITE" id="PS51257">
    <property type="entry name" value="PROKAR_LIPOPROTEIN"/>
    <property type="match status" value="1"/>
</dbReference>
<sequence length="292" mass="33115">MKIPSLVQTSSFLSTVSQGLQGCDIPNVKHYTILYTSSPPTIDGNIDESAWHKASWTDDFGDILGPLSGLMAPLNTQTKTKMLWDEKYLYIGARLSDPFIFARTDQAVGNEALIDNTFEIFLDTERTNHNYKRIQMNPLGVSQFLEYGKPPSDGGQSKRWEIGSQFRSQVFNSSVVGLMTDPTTMLTSLTSPSNFWTVEWAIPIEKFRRNSRKRGDGPSSEYSNFQFMRSGWPPETVPNYKKSGGKKNKKKEKRYLLSLLDNLLPTSPFKSTWTPQYTEDEHNPDCIPLDLC</sequence>
<organism evidence="2 3">
    <name type="scientific">Basidiobolus ranarum</name>
    <dbReference type="NCBI Taxonomy" id="34480"/>
    <lineage>
        <taxon>Eukaryota</taxon>
        <taxon>Fungi</taxon>
        <taxon>Fungi incertae sedis</taxon>
        <taxon>Zoopagomycota</taxon>
        <taxon>Entomophthoromycotina</taxon>
        <taxon>Basidiobolomycetes</taxon>
        <taxon>Basidiobolales</taxon>
        <taxon>Basidiobolaceae</taxon>
        <taxon>Basidiobolus</taxon>
    </lineage>
</organism>
<gene>
    <name evidence="2" type="ORF">K7432_016985</name>
</gene>
<dbReference type="InterPro" id="IPR010502">
    <property type="entry name" value="Carb-bd_dom_fam9"/>
</dbReference>
<dbReference type="Gene3D" id="2.60.40.1190">
    <property type="match status" value="1"/>
</dbReference>
<reference evidence="2 3" key="1">
    <citation type="submission" date="2023-04" db="EMBL/GenBank/DDBJ databases">
        <title>Genome of Basidiobolus ranarum AG-B5.</title>
        <authorList>
            <person name="Stajich J.E."/>
            <person name="Carter-House D."/>
            <person name="Gryganskyi A."/>
        </authorList>
    </citation>
    <scope>NUCLEOTIDE SEQUENCE [LARGE SCALE GENOMIC DNA]</scope>
    <source>
        <strain evidence="2 3">AG-B5</strain>
    </source>
</reference>
<protein>
    <recommendedName>
        <fullName evidence="1">Carbohydrate-binding domain-containing protein</fullName>
    </recommendedName>
</protein>
<comment type="caution">
    <text evidence="2">The sequence shown here is derived from an EMBL/GenBank/DDBJ whole genome shotgun (WGS) entry which is preliminary data.</text>
</comment>
<evidence type="ECO:0000259" key="1">
    <source>
        <dbReference type="Pfam" id="PF06452"/>
    </source>
</evidence>
<dbReference type="Pfam" id="PF06452">
    <property type="entry name" value="CBM9_1"/>
    <property type="match status" value="1"/>
</dbReference>
<evidence type="ECO:0000313" key="3">
    <source>
        <dbReference type="Proteomes" id="UP001479436"/>
    </source>
</evidence>
<dbReference type="CDD" id="cd09620">
    <property type="entry name" value="CBM9_like_3"/>
    <property type="match status" value="1"/>
</dbReference>
<evidence type="ECO:0000313" key="2">
    <source>
        <dbReference type="EMBL" id="KAK9674700.1"/>
    </source>
</evidence>
<name>A0ABR2VKW9_9FUNG</name>
<dbReference type="SUPFAM" id="SSF49344">
    <property type="entry name" value="CBD9-like"/>
    <property type="match status" value="1"/>
</dbReference>
<dbReference type="Proteomes" id="UP001479436">
    <property type="component" value="Unassembled WGS sequence"/>
</dbReference>
<proteinExistence type="predicted"/>
<feature type="domain" description="Carbohydrate-binding" evidence="1">
    <location>
        <begin position="42"/>
        <end position="131"/>
    </location>
</feature>
<keyword evidence="3" id="KW-1185">Reference proteome</keyword>
<accession>A0ABR2VKW9</accession>
<dbReference type="EMBL" id="JASJQH010010100">
    <property type="protein sequence ID" value="KAK9674700.1"/>
    <property type="molecule type" value="Genomic_DNA"/>
</dbReference>